<organism evidence="11">
    <name type="scientific">Candidatus Kentrum sp. DK</name>
    <dbReference type="NCBI Taxonomy" id="2126562"/>
    <lineage>
        <taxon>Bacteria</taxon>
        <taxon>Pseudomonadati</taxon>
        <taxon>Pseudomonadota</taxon>
        <taxon>Gammaproteobacteria</taxon>
        <taxon>Candidatus Kentrum</taxon>
    </lineage>
</organism>
<evidence type="ECO:0000256" key="1">
    <source>
        <dbReference type="ARBA" id="ARBA00004429"/>
    </source>
</evidence>
<evidence type="ECO:0000256" key="4">
    <source>
        <dbReference type="ARBA" id="ARBA00022519"/>
    </source>
</evidence>
<evidence type="ECO:0000313" key="11">
    <source>
        <dbReference type="EMBL" id="VFJ59172.1"/>
    </source>
</evidence>
<comment type="function">
    <text evidence="9">Part of the tripartite ATP-independent periplasmic (TRAP) transport system.</text>
</comment>
<proteinExistence type="inferred from homology"/>
<evidence type="ECO:0000256" key="6">
    <source>
        <dbReference type="ARBA" id="ARBA00022989"/>
    </source>
</evidence>
<keyword evidence="5 9" id="KW-0812">Transmembrane</keyword>
<comment type="subunit">
    <text evidence="9">The complex comprises the extracytoplasmic solute receptor protein and the two transmembrane proteins.</text>
</comment>
<sequence length="195" mass="21916">MYPKPKPRIFSLWRLTASVDALVHSAARILCWANALLIGVILVQVTLRYGFGQGQVFLEELQWHLFALAILFGVSFAQATDSHIRVDILAAGFSERTRRLLEIFGIMVFILPFTWVVFYHSLDFVAESWRLGEHSSAPSGLPWRWAIKAVIPAGFGLLGLVVLAQLARHIALLRDANPALKNPEDIHEKHPQAEQ</sequence>
<reference evidence="11" key="1">
    <citation type="submission" date="2019-02" db="EMBL/GenBank/DDBJ databases">
        <authorList>
            <person name="Gruber-Vodicka R. H."/>
            <person name="Seah K. B. B."/>
        </authorList>
    </citation>
    <scope>NUCLEOTIDE SEQUENCE</scope>
    <source>
        <strain evidence="11">BECK_DK161</strain>
    </source>
</reference>
<comment type="similarity">
    <text evidence="8 9">Belongs to the TRAP transporter small permease family.</text>
</comment>
<dbReference type="InterPro" id="IPR007387">
    <property type="entry name" value="TRAP_DctQ"/>
</dbReference>
<dbReference type="EMBL" id="CAADEY010000070">
    <property type="protein sequence ID" value="VFJ59172.1"/>
    <property type="molecule type" value="Genomic_DNA"/>
</dbReference>
<gene>
    <name evidence="11" type="ORF">BECKDK2373C_GA0170839_107012</name>
</gene>
<dbReference type="PANTHER" id="PTHR35011">
    <property type="entry name" value="2,3-DIKETO-L-GULONATE TRAP TRANSPORTER SMALL PERMEASE PROTEIN YIAM"/>
    <property type="match status" value="1"/>
</dbReference>
<feature type="transmembrane region" description="Helical" evidence="9">
    <location>
        <begin position="21"/>
        <end position="43"/>
    </location>
</feature>
<name>A0A450SYM2_9GAMM</name>
<accession>A0A450SYM2</accession>
<comment type="subcellular location">
    <subcellularLocation>
        <location evidence="1 9">Cell inner membrane</location>
        <topology evidence="1 9">Multi-pass membrane protein</topology>
    </subcellularLocation>
</comment>
<protein>
    <recommendedName>
        <fullName evidence="9">TRAP transporter small permease protein</fullName>
    </recommendedName>
</protein>
<evidence type="ECO:0000256" key="2">
    <source>
        <dbReference type="ARBA" id="ARBA00022448"/>
    </source>
</evidence>
<dbReference type="PANTHER" id="PTHR35011:SF4">
    <property type="entry name" value="SLL1102 PROTEIN"/>
    <property type="match status" value="1"/>
</dbReference>
<evidence type="ECO:0000259" key="10">
    <source>
        <dbReference type="Pfam" id="PF04290"/>
    </source>
</evidence>
<dbReference type="GO" id="GO:0005886">
    <property type="term" value="C:plasma membrane"/>
    <property type="evidence" value="ECO:0007669"/>
    <property type="project" value="UniProtKB-SubCell"/>
</dbReference>
<dbReference type="InterPro" id="IPR055348">
    <property type="entry name" value="DctQ"/>
</dbReference>
<keyword evidence="3" id="KW-1003">Cell membrane</keyword>
<feature type="transmembrane region" description="Helical" evidence="9">
    <location>
        <begin position="142"/>
        <end position="164"/>
    </location>
</feature>
<evidence type="ECO:0000256" key="5">
    <source>
        <dbReference type="ARBA" id="ARBA00022692"/>
    </source>
</evidence>
<feature type="domain" description="Tripartite ATP-independent periplasmic transporters DctQ component" evidence="10">
    <location>
        <begin position="37"/>
        <end position="170"/>
    </location>
</feature>
<keyword evidence="6 9" id="KW-1133">Transmembrane helix</keyword>
<evidence type="ECO:0000256" key="7">
    <source>
        <dbReference type="ARBA" id="ARBA00023136"/>
    </source>
</evidence>
<evidence type="ECO:0000256" key="9">
    <source>
        <dbReference type="RuleBase" id="RU369079"/>
    </source>
</evidence>
<feature type="transmembrane region" description="Helical" evidence="9">
    <location>
        <begin position="63"/>
        <end position="79"/>
    </location>
</feature>
<dbReference type="Pfam" id="PF04290">
    <property type="entry name" value="DctQ"/>
    <property type="match status" value="1"/>
</dbReference>
<dbReference type="AlphaFoldDB" id="A0A450SYM2"/>
<dbReference type="GO" id="GO:0022857">
    <property type="term" value="F:transmembrane transporter activity"/>
    <property type="evidence" value="ECO:0007669"/>
    <property type="project" value="UniProtKB-UniRule"/>
</dbReference>
<feature type="transmembrane region" description="Helical" evidence="9">
    <location>
        <begin position="100"/>
        <end position="122"/>
    </location>
</feature>
<keyword evidence="7 9" id="KW-0472">Membrane</keyword>
<evidence type="ECO:0000256" key="8">
    <source>
        <dbReference type="ARBA" id="ARBA00038436"/>
    </source>
</evidence>
<keyword evidence="2 9" id="KW-0813">Transport</keyword>
<evidence type="ECO:0000256" key="3">
    <source>
        <dbReference type="ARBA" id="ARBA00022475"/>
    </source>
</evidence>
<keyword evidence="4 9" id="KW-0997">Cell inner membrane</keyword>